<dbReference type="NCBIfam" id="NF004612">
    <property type="entry name" value="PRK05943.1"/>
    <property type="match status" value="1"/>
</dbReference>
<comment type="similarity">
    <text evidence="5">Belongs to the bacterial ribosomal protein bL25 family. CTC subfamily.</text>
</comment>
<keyword evidence="9" id="KW-1185">Reference proteome</keyword>
<dbReference type="PANTHER" id="PTHR33284">
    <property type="entry name" value="RIBOSOMAL PROTEIN L25/GLN-TRNA SYNTHETASE, ANTI-CODON-BINDING DOMAIN-CONTAINING PROTEIN"/>
    <property type="match status" value="1"/>
</dbReference>
<dbReference type="Gene3D" id="2.40.240.10">
    <property type="entry name" value="Ribosomal Protein L25, Chain P"/>
    <property type="match status" value="1"/>
</dbReference>
<dbReference type="EMBL" id="NDXW01000001">
    <property type="protein sequence ID" value="RDH45661.1"/>
    <property type="molecule type" value="Genomic_DNA"/>
</dbReference>
<evidence type="ECO:0000259" key="6">
    <source>
        <dbReference type="Pfam" id="PF01386"/>
    </source>
</evidence>
<evidence type="ECO:0000256" key="1">
    <source>
        <dbReference type="ARBA" id="ARBA00022730"/>
    </source>
</evidence>
<feature type="domain" description="Large ribosomal subunit protein bL25 L25" evidence="6">
    <location>
        <begin position="7"/>
        <end position="95"/>
    </location>
</feature>
<evidence type="ECO:0000256" key="5">
    <source>
        <dbReference type="HAMAP-Rule" id="MF_01334"/>
    </source>
</evidence>
<dbReference type="CDD" id="cd00495">
    <property type="entry name" value="Ribosomal_L25_TL5_CTC"/>
    <property type="match status" value="1"/>
</dbReference>
<evidence type="ECO:0000256" key="4">
    <source>
        <dbReference type="ARBA" id="ARBA00023274"/>
    </source>
</evidence>
<dbReference type="InterPro" id="IPR037121">
    <property type="entry name" value="Ribosomal_bL25_C"/>
</dbReference>
<reference evidence="8 9" key="1">
    <citation type="submission" date="2017-04" db="EMBL/GenBank/DDBJ databases">
        <title>Draft genome sequence of Zooshikella ganghwensis VG4 isolated from Red Sea sediments.</title>
        <authorList>
            <person name="Rehman Z."/>
            <person name="Alam I."/>
            <person name="Kamau A."/>
            <person name="Bajic V."/>
            <person name="Leiknes T."/>
        </authorList>
    </citation>
    <scope>NUCLEOTIDE SEQUENCE [LARGE SCALE GENOMIC DNA]</scope>
    <source>
        <strain evidence="8 9">VG4</strain>
    </source>
</reference>
<keyword evidence="1 5" id="KW-0699">rRNA-binding</keyword>
<dbReference type="NCBIfam" id="NF004130">
    <property type="entry name" value="PRK05618.1-5"/>
    <property type="match status" value="1"/>
</dbReference>
<dbReference type="InterPro" id="IPR011035">
    <property type="entry name" value="Ribosomal_bL25/Gln-tRNA_synth"/>
</dbReference>
<dbReference type="AlphaFoldDB" id="A0A4V1IP16"/>
<dbReference type="PANTHER" id="PTHR33284:SF1">
    <property type="entry name" value="RIBOSOMAL PROTEIN L25_GLN-TRNA SYNTHETASE, ANTI-CODON-BINDING DOMAIN-CONTAINING PROTEIN"/>
    <property type="match status" value="1"/>
</dbReference>
<dbReference type="Pfam" id="PF01386">
    <property type="entry name" value="Ribosomal_L25p"/>
    <property type="match status" value="1"/>
</dbReference>
<dbReference type="RefSeq" id="WP_094788592.1">
    <property type="nucleotide sequence ID" value="NZ_NDXW01000001.1"/>
</dbReference>
<keyword evidence="4 5" id="KW-0687">Ribonucleoprotein</keyword>
<dbReference type="Proteomes" id="UP000257039">
    <property type="component" value="Unassembled WGS sequence"/>
</dbReference>
<dbReference type="Pfam" id="PF14693">
    <property type="entry name" value="Ribosomal_TL5_C"/>
    <property type="match status" value="1"/>
</dbReference>
<evidence type="ECO:0000313" key="9">
    <source>
        <dbReference type="Proteomes" id="UP000257039"/>
    </source>
</evidence>
<evidence type="ECO:0000256" key="2">
    <source>
        <dbReference type="ARBA" id="ARBA00022884"/>
    </source>
</evidence>
<dbReference type="GO" id="GO:0003735">
    <property type="term" value="F:structural constituent of ribosome"/>
    <property type="evidence" value="ECO:0007669"/>
    <property type="project" value="InterPro"/>
</dbReference>
<dbReference type="InterPro" id="IPR029751">
    <property type="entry name" value="Ribosomal_L25_dom"/>
</dbReference>
<organism evidence="8 9">
    <name type="scientific">Zooshikella ganghwensis</name>
    <dbReference type="NCBI Taxonomy" id="202772"/>
    <lineage>
        <taxon>Bacteria</taxon>
        <taxon>Pseudomonadati</taxon>
        <taxon>Pseudomonadota</taxon>
        <taxon>Gammaproteobacteria</taxon>
        <taxon>Oceanospirillales</taxon>
        <taxon>Zooshikellaceae</taxon>
        <taxon>Zooshikella</taxon>
    </lineage>
</organism>
<dbReference type="InterPro" id="IPR020930">
    <property type="entry name" value="Ribosomal_uL5_bac-type"/>
</dbReference>
<protein>
    <recommendedName>
        <fullName evidence="5">Large ribosomal subunit protein bL25</fullName>
    </recommendedName>
    <alternativeName>
        <fullName evidence="5">General stress protein CTC</fullName>
    </alternativeName>
</protein>
<dbReference type="InterPro" id="IPR001021">
    <property type="entry name" value="Ribosomal_bL25_long"/>
</dbReference>
<comment type="function">
    <text evidence="5">This is one of the proteins that binds to the 5S RNA in the ribosome where it forms part of the central protuberance.</text>
</comment>
<dbReference type="HAMAP" id="MF_01334">
    <property type="entry name" value="Ribosomal_bL25_CTC"/>
    <property type="match status" value="1"/>
</dbReference>
<keyword evidence="2 5" id="KW-0694">RNA-binding</keyword>
<dbReference type="NCBIfam" id="TIGR00731">
    <property type="entry name" value="bL25_bact_ctc"/>
    <property type="match status" value="1"/>
</dbReference>
<evidence type="ECO:0000259" key="7">
    <source>
        <dbReference type="Pfam" id="PF14693"/>
    </source>
</evidence>
<evidence type="ECO:0000256" key="3">
    <source>
        <dbReference type="ARBA" id="ARBA00022980"/>
    </source>
</evidence>
<proteinExistence type="inferred from homology"/>
<dbReference type="GO" id="GO:0022625">
    <property type="term" value="C:cytosolic large ribosomal subunit"/>
    <property type="evidence" value="ECO:0007669"/>
    <property type="project" value="TreeGrafter"/>
</dbReference>
<comment type="subunit">
    <text evidence="5">Part of the 50S ribosomal subunit; part of the 5S rRNA/L5/L18/L25 subcomplex. Contacts the 5S rRNA. Binds to the 5S rRNA independently of L5 and L18.</text>
</comment>
<dbReference type="InterPro" id="IPR020056">
    <property type="entry name" value="Rbsml_bL25/Gln-tRNA_synth_N"/>
</dbReference>
<keyword evidence="3 5" id="KW-0689">Ribosomal protein</keyword>
<gene>
    <name evidence="5" type="primary">rplY</name>
    <name evidence="5" type="synonym">ctc</name>
    <name evidence="8" type="ORF">B9G39_20610</name>
</gene>
<feature type="domain" description="Large ribosomal subunit protein bL25 beta" evidence="7">
    <location>
        <begin position="103"/>
        <end position="192"/>
    </location>
</feature>
<comment type="caution">
    <text evidence="8">The sequence shown here is derived from an EMBL/GenBank/DDBJ whole genome shotgun (WGS) entry which is preliminary data.</text>
</comment>
<sequence length="208" mass="22635">MSNEFSLTLEKREDVGKGASRRLRRETQQVPVIIYGGQKAPAQASIPQKDIAKALENEAFYSHILTLELDGQQEQVILKDLQRHPAKGFIMHADFLRVSANQKITTHVPLHFINEDKSVGVKAGGVVAHSAVEVEVRCLPANLPEFIEVDMTAVDVGQSVHLSDLKLPEGVELVELSHGADHDNTVAVVQATRASADEGSADEETSAE</sequence>
<dbReference type="SUPFAM" id="SSF50715">
    <property type="entry name" value="Ribosomal protein L25-like"/>
    <property type="match status" value="1"/>
</dbReference>
<dbReference type="NCBIfam" id="NF004128">
    <property type="entry name" value="PRK05618.1-2"/>
    <property type="match status" value="1"/>
</dbReference>
<accession>A0A4V1IP16</accession>
<evidence type="ECO:0000313" key="8">
    <source>
        <dbReference type="EMBL" id="RDH45661.1"/>
    </source>
</evidence>
<dbReference type="InterPro" id="IPR020057">
    <property type="entry name" value="Ribosomal_bL25_b-dom"/>
</dbReference>
<name>A0A4V1IP16_9GAMM</name>
<dbReference type="Gene3D" id="2.170.120.20">
    <property type="entry name" value="Ribosomal protein L25, beta domain"/>
    <property type="match status" value="1"/>
</dbReference>
<dbReference type="GO" id="GO:0008097">
    <property type="term" value="F:5S rRNA binding"/>
    <property type="evidence" value="ECO:0007669"/>
    <property type="project" value="InterPro"/>
</dbReference>
<dbReference type="GO" id="GO:0006412">
    <property type="term" value="P:translation"/>
    <property type="evidence" value="ECO:0007669"/>
    <property type="project" value="UniProtKB-UniRule"/>
</dbReference>